<accession>A0AAV5U8G7</accession>
<dbReference type="Proteomes" id="UP001432027">
    <property type="component" value="Unassembled WGS sequence"/>
</dbReference>
<keyword evidence="2" id="KW-1185">Reference proteome</keyword>
<gene>
    <name evidence="1" type="ORF">PENTCL1PPCAC_24664</name>
</gene>
<reference evidence="1" key="1">
    <citation type="submission" date="2023-10" db="EMBL/GenBank/DDBJ databases">
        <title>Genome assembly of Pristionchus species.</title>
        <authorList>
            <person name="Yoshida K."/>
            <person name="Sommer R.J."/>
        </authorList>
    </citation>
    <scope>NUCLEOTIDE SEQUENCE</scope>
    <source>
        <strain evidence="1">RS0144</strain>
    </source>
</reference>
<organism evidence="1 2">
    <name type="scientific">Pristionchus entomophagus</name>
    <dbReference type="NCBI Taxonomy" id="358040"/>
    <lineage>
        <taxon>Eukaryota</taxon>
        <taxon>Metazoa</taxon>
        <taxon>Ecdysozoa</taxon>
        <taxon>Nematoda</taxon>
        <taxon>Chromadorea</taxon>
        <taxon>Rhabditida</taxon>
        <taxon>Rhabditina</taxon>
        <taxon>Diplogasteromorpha</taxon>
        <taxon>Diplogasteroidea</taxon>
        <taxon>Neodiplogasteridae</taxon>
        <taxon>Pristionchus</taxon>
    </lineage>
</organism>
<dbReference type="EMBL" id="BTSX01000005">
    <property type="protein sequence ID" value="GMT02490.1"/>
    <property type="molecule type" value="Genomic_DNA"/>
</dbReference>
<name>A0AAV5U8G7_9BILA</name>
<evidence type="ECO:0008006" key="3">
    <source>
        <dbReference type="Google" id="ProtNLM"/>
    </source>
</evidence>
<comment type="caution">
    <text evidence="1">The sequence shown here is derived from an EMBL/GenBank/DDBJ whole genome shotgun (WGS) entry which is preliminary data.</text>
</comment>
<proteinExistence type="predicted"/>
<protein>
    <recommendedName>
        <fullName evidence="3">Ribosomal protein</fullName>
    </recommendedName>
</protein>
<sequence>MERGQTAVAREPASSRWCWSQIRHLVDGAETGASAVHGDVPVGQADQIVLGHRLDDAARGGHVAHAQVLIADAELLAVQSQVLAAGSIVAVLVRTVEDLRHVLQVAAVLLNGGYQQLGGNVLAVLVRAEGVTAGWYLEPAARQEEVVDGLATQTGRVGRARLGHTALRRQVLVGHLGHRVRGVESAIVASSNTSSDALVDALESLGAWLDSHGPFGFGLDDLGVEGVVDGVVNDGVTSFDFRRGLIEQLQLVRALGLDVLDAAGQALLYDSFRAAQHFGDAVAGGHLHLAEGYGTGGDEQE</sequence>
<dbReference type="AlphaFoldDB" id="A0AAV5U8G7"/>
<evidence type="ECO:0000313" key="2">
    <source>
        <dbReference type="Proteomes" id="UP001432027"/>
    </source>
</evidence>
<evidence type="ECO:0000313" key="1">
    <source>
        <dbReference type="EMBL" id="GMT02490.1"/>
    </source>
</evidence>